<reference evidence="2" key="1">
    <citation type="submission" date="2022-06" db="EMBL/GenBank/DDBJ databases">
        <title>Complete genome sequences of two strains of the flax pathogen Septoria linicola.</title>
        <authorList>
            <person name="Lapalu N."/>
            <person name="Simon A."/>
            <person name="Demenou B."/>
            <person name="Paumier D."/>
            <person name="Guillot M.-P."/>
            <person name="Gout L."/>
            <person name="Valade R."/>
        </authorList>
    </citation>
    <scope>NUCLEOTIDE SEQUENCE</scope>
    <source>
        <strain evidence="2">SE15195</strain>
    </source>
</reference>
<gene>
    <name evidence="2" type="ORF">Slin15195_G095470</name>
</gene>
<accession>A0A9Q9AZS3</accession>
<dbReference type="AlphaFoldDB" id="A0A9Q9AZS3"/>
<dbReference type="InterPro" id="IPR038883">
    <property type="entry name" value="AN11006-like"/>
</dbReference>
<evidence type="ECO:0000259" key="1">
    <source>
        <dbReference type="Pfam" id="PF20150"/>
    </source>
</evidence>
<evidence type="ECO:0000313" key="2">
    <source>
        <dbReference type="EMBL" id="USW56228.1"/>
    </source>
</evidence>
<name>A0A9Q9AZS3_9PEZI</name>
<dbReference type="EMBL" id="CP099425">
    <property type="protein sequence ID" value="USW56228.1"/>
    <property type="molecule type" value="Genomic_DNA"/>
</dbReference>
<dbReference type="PANTHER" id="PTHR42085">
    <property type="entry name" value="F-BOX DOMAIN-CONTAINING PROTEIN"/>
    <property type="match status" value="1"/>
</dbReference>
<feature type="domain" description="2EXR" evidence="1">
    <location>
        <begin position="36"/>
        <end position="136"/>
    </location>
</feature>
<organism evidence="2 3">
    <name type="scientific">Septoria linicola</name>
    <dbReference type="NCBI Taxonomy" id="215465"/>
    <lineage>
        <taxon>Eukaryota</taxon>
        <taxon>Fungi</taxon>
        <taxon>Dikarya</taxon>
        <taxon>Ascomycota</taxon>
        <taxon>Pezizomycotina</taxon>
        <taxon>Dothideomycetes</taxon>
        <taxon>Dothideomycetidae</taxon>
        <taxon>Mycosphaerellales</taxon>
        <taxon>Mycosphaerellaceae</taxon>
        <taxon>Septoria</taxon>
    </lineage>
</organism>
<protein>
    <recommendedName>
        <fullName evidence="1">2EXR domain-containing protein</fullName>
    </recommendedName>
</protein>
<proteinExistence type="predicted"/>
<dbReference type="Proteomes" id="UP001056384">
    <property type="component" value="Chromosome 8"/>
</dbReference>
<evidence type="ECO:0000313" key="3">
    <source>
        <dbReference type="Proteomes" id="UP001056384"/>
    </source>
</evidence>
<sequence>MPKRSRAKKPLHGSHVWPSVQSAERSIDNSQCPLFRLPGELRNRIYRLCLVEPNGLTVDIRRKPPTGRVKDYHNTDHEDVHAFADSKQWLVVPPKEPPLLGVCKLIRSEAFAVFYGENLFSIPLAPQRHSILFDSDVTSRLLRYFAKALGPAQVKALGSLRIGFPDRPWAWVAGRTYWATSRRNVNGTIIVTLEGYDGIRLEGQKTVYCPCELVQFANKGKPKGDRLISVLKRFCDDYFPKASGFTCKGCGLPTLDRGLV</sequence>
<dbReference type="InterPro" id="IPR045518">
    <property type="entry name" value="2EXR"/>
</dbReference>
<dbReference type="PANTHER" id="PTHR42085:SF4">
    <property type="entry name" value="F-BOX DOMAIN-CONTAINING PROTEIN"/>
    <property type="match status" value="1"/>
</dbReference>
<dbReference type="Pfam" id="PF20150">
    <property type="entry name" value="2EXR"/>
    <property type="match status" value="1"/>
</dbReference>
<keyword evidence="3" id="KW-1185">Reference proteome</keyword>